<feature type="signal peptide" evidence="1">
    <location>
        <begin position="1"/>
        <end position="26"/>
    </location>
</feature>
<dbReference type="EMBL" id="VFPM01000003">
    <property type="protein sequence ID" value="TQM57827.1"/>
    <property type="molecule type" value="Genomic_DNA"/>
</dbReference>
<dbReference type="SUPFAM" id="SSF53300">
    <property type="entry name" value="vWA-like"/>
    <property type="match status" value="1"/>
</dbReference>
<dbReference type="Pfam" id="PF22352">
    <property type="entry name" value="K319L-like_PKD"/>
    <property type="match status" value="1"/>
</dbReference>
<accession>A0A543HHR3</accession>
<dbReference type="Proteomes" id="UP000316747">
    <property type="component" value="Unassembled WGS sequence"/>
</dbReference>
<dbReference type="PANTHER" id="PTHR24020:SF20">
    <property type="entry name" value="PH DOMAIN-CONTAINING PROTEIN"/>
    <property type="match status" value="1"/>
</dbReference>
<dbReference type="InterPro" id="IPR013783">
    <property type="entry name" value="Ig-like_fold"/>
</dbReference>
<dbReference type="AlphaFoldDB" id="A0A543HHR3"/>
<dbReference type="InterPro" id="IPR035986">
    <property type="entry name" value="PKD_dom_sf"/>
</dbReference>
<sequence>MHAIVRRRKPALKRSLTALAATLALAATGLAGAPTAAAAMSPGASVSPTSINPGGTSTVTLTLQGETSVQSTPTDLVLVLDESGSISPTDFTTLKSFANDVVTEVANAGLFAQGGRVGVVSFASSQELIIGLSNNQIAVNTAITNNPQSGGTTCISCGLNEAASILPHAAGRNQVVIVITDGNANGGDPTSAAATALQSEAEVFAVGVGSGINQTTLNIIASAPDATHTFPVADFNSLAAILQALVAAVNVPGATNPQIVVTVANGWDYVSGTAAANLGAAVSGEALAGFTVKRANLGAELLTITYDVVHEGTPCGSLPVNESVAYTDDEGATVSFPAVNVYVNCAPVADAGPDVSVPEGSTVALDGTGSSDTEGPLAAYAWSGADAAVGSITDAGSAIATYNGLDDGVDTATLEVTDAGGLTDTDTATVTVTNVAPSLTLTTCPTDPNQIGTNVSFAGSFTDPGTADTHTMTVNWGDGTSTGPSAATSPVGGTHPYATAGIFDITVTVADDDGGSDSKTCAFVVVFDPNGGFVTGGGWINSPAGAYPADPGASGRANFGFVSKYQKGATVPTGSTEFQFQAGNLNFHSDAYQWLVVAADKAQYKGTGTVNGASGYGFMLTATNGSPDKFRIKIWKTADSTIVYDNQIGSGDTANPTTALAGGSIQIHKG</sequence>
<organism evidence="4 5">
    <name type="scientific">Humibacillus xanthopallidus</name>
    <dbReference type="NCBI Taxonomy" id="412689"/>
    <lineage>
        <taxon>Bacteria</taxon>
        <taxon>Bacillati</taxon>
        <taxon>Actinomycetota</taxon>
        <taxon>Actinomycetes</taxon>
        <taxon>Micrococcales</taxon>
        <taxon>Intrasporangiaceae</taxon>
        <taxon>Humibacillus</taxon>
    </lineage>
</organism>
<dbReference type="Gene3D" id="3.40.50.410">
    <property type="entry name" value="von Willebrand factor, type A domain"/>
    <property type="match status" value="1"/>
</dbReference>
<feature type="chain" id="PRO_5039479069" evidence="1">
    <location>
        <begin position="27"/>
        <end position="670"/>
    </location>
</feature>
<dbReference type="InterPro" id="IPR000601">
    <property type="entry name" value="PKD_dom"/>
</dbReference>
<reference evidence="4 5" key="1">
    <citation type="submission" date="2019-06" db="EMBL/GenBank/DDBJ databases">
        <title>Genome sequencing of plant associated microbes to promote plant fitness in Sorghum bicolor and Oryza sativa.</title>
        <authorList>
            <person name="Coleman-Derr D."/>
        </authorList>
    </citation>
    <scope>NUCLEOTIDE SEQUENCE [LARGE SCALE GENOMIC DNA]</scope>
    <source>
        <strain evidence="4 5">KV-663</strain>
    </source>
</reference>
<dbReference type="InterPro" id="IPR050525">
    <property type="entry name" value="ECM_Assembly_Org"/>
</dbReference>
<keyword evidence="5" id="KW-1185">Reference proteome</keyword>
<dbReference type="PANTHER" id="PTHR24020">
    <property type="entry name" value="COLLAGEN ALPHA"/>
    <property type="match status" value="1"/>
</dbReference>
<dbReference type="InterPro" id="IPR022409">
    <property type="entry name" value="PKD/Chitinase_dom"/>
</dbReference>
<proteinExistence type="predicted"/>
<dbReference type="Gene3D" id="2.60.40.10">
    <property type="entry name" value="Immunoglobulins"/>
    <property type="match status" value="2"/>
</dbReference>
<dbReference type="InterPro" id="IPR036465">
    <property type="entry name" value="vWFA_dom_sf"/>
</dbReference>
<feature type="domain" description="PKD" evidence="2">
    <location>
        <begin position="460"/>
        <end position="520"/>
    </location>
</feature>
<dbReference type="SUPFAM" id="SSF49299">
    <property type="entry name" value="PKD domain"/>
    <property type="match status" value="2"/>
</dbReference>
<dbReference type="CDD" id="cd00146">
    <property type="entry name" value="PKD"/>
    <property type="match status" value="1"/>
</dbReference>
<comment type="caution">
    <text evidence="4">The sequence shown here is derived from an EMBL/GenBank/DDBJ whole genome shotgun (WGS) entry which is preliminary data.</text>
</comment>
<dbReference type="SMART" id="SM00327">
    <property type="entry name" value="VWA"/>
    <property type="match status" value="1"/>
</dbReference>
<evidence type="ECO:0000256" key="1">
    <source>
        <dbReference type="SAM" id="SignalP"/>
    </source>
</evidence>
<dbReference type="GO" id="GO:0005975">
    <property type="term" value="P:carbohydrate metabolic process"/>
    <property type="evidence" value="ECO:0007669"/>
    <property type="project" value="UniProtKB-ARBA"/>
</dbReference>
<gene>
    <name evidence="4" type="ORF">FBY41_3162</name>
</gene>
<protein>
    <submittedName>
        <fullName evidence="4">Mg-chelatase subunit ChlD</fullName>
    </submittedName>
</protein>
<dbReference type="InterPro" id="IPR002035">
    <property type="entry name" value="VWF_A"/>
</dbReference>
<evidence type="ECO:0000259" key="2">
    <source>
        <dbReference type="PROSITE" id="PS50093"/>
    </source>
</evidence>
<feature type="domain" description="VWFA" evidence="3">
    <location>
        <begin position="75"/>
        <end position="245"/>
    </location>
</feature>
<dbReference type="Pfam" id="PF18911">
    <property type="entry name" value="PKD_4"/>
    <property type="match status" value="1"/>
</dbReference>
<dbReference type="PROSITE" id="PS50234">
    <property type="entry name" value="VWFA"/>
    <property type="match status" value="1"/>
</dbReference>
<dbReference type="SMART" id="SM00089">
    <property type="entry name" value="PKD"/>
    <property type="match status" value="2"/>
</dbReference>
<evidence type="ECO:0000313" key="4">
    <source>
        <dbReference type="EMBL" id="TQM57827.1"/>
    </source>
</evidence>
<evidence type="ECO:0000313" key="5">
    <source>
        <dbReference type="Proteomes" id="UP000316747"/>
    </source>
</evidence>
<dbReference type="PRINTS" id="PR00453">
    <property type="entry name" value="VWFADOMAIN"/>
</dbReference>
<dbReference type="CDD" id="cd01450">
    <property type="entry name" value="vWFA_subfamily_ECM"/>
    <property type="match status" value="1"/>
</dbReference>
<keyword evidence="1" id="KW-0732">Signal</keyword>
<dbReference type="Pfam" id="PF00092">
    <property type="entry name" value="VWA"/>
    <property type="match status" value="1"/>
</dbReference>
<evidence type="ECO:0000259" key="3">
    <source>
        <dbReference type="PROSITE" id="PS50234"/>
    </source>
</evidence>
<dbReference type="PROSITE" id="PS50093">
    <property type="entry name" value="PKD"/>
    <property type="match status" value="1"/>
</dbReference>
<name>A0A543HHR3_9MICO</name>